<dbReference type="PANTHER" id="PTHR45846">
    <property type="entry name" value="TRNA-DIHYDROURIDINE(47) SYNTHASE [NAD(P)(+)]-LIKE"/>
    <property type="match status" value="1"/>
</dbReference>
<comment type="catalytic activity">
    <reaction evidence="10">
        <text>a 5,6-dihydrouridine in mRNA + NAD(+) = a uridine in mRNA + NADH + H(+)</text>
        <dbReference type="Rhea" id="RHEA:69851"/>
        <dbReference type="Rhea" id="RHEA-COMP:14658"/>
        <dbReference type="Rhea" id="RHEA-COMP:17789"/>
        <dbReference type="ChEBI" id="CHEBI:15378"/>
        <dbReference type="ChEBI" id="CHEBI:57540"/>
        <dbReference type="ChEBI" id="CHEBI:57945"/>
        <dbReference type="ChEBI" id="CHEBI:65315"/>
        <dbReference type="ChEBI" id="CHEBI:74443"/>
    </reaction>
    <physiologicalReaction direction="right-to-left" evidence="10">
        <dbReference type="Rhea" id="RHEA:69853"/>
    </physiologicalReaction>
</comment>
<evidence type="ECO:0000313" key="16">
    <source>
        <dbReference type="Proteomes" id="UP000485058"/>
    </source>
</evidence>
<feature type="domain" description="DUS-like FMN-binding" evidence="14">
    <location>
        <begin position="22"/>
        <end position="201"/>
    </location>
</feature>
<evidence type="ECO:0000256" key="1">
    <source>
        <dbReference type="ARBA" id="ARBA00001917"/>
    </source>
</evidence>
<dbReference type="Pfam" id="PF01207">
    <property type="entry name" value="Dus"/>
    <property type="match status" value="1"/>
</dbReference>
<keyword evidence="6" id="KW-0819">tRNA processing</keyword>
<dbReference type="EMBL" id="BLLF01005284">
    <property type="protein sequence ID" value="GFH31005.1"/>
    <property type="molecule type" value="Genomic_DNA"/>
</dbReference>
<keyword evidence="16" id="KW-1185">Reference proteome</keyword>
<keyword evidence="8" id="KW-0560">Oxidoreductase</keyword>
<feature type="region of interest" description="Disordered" evidence="13">
    <location>
        <begin position="316"/>
        <end position="340"/>
    </location>
</feature>
<evidence type="ECO:0000313" key="15">
    <source>
        <dbReference type="EMBL" id="GFH31005.1"/>
    </source>
</evidence>
<evidence type="ECO:0000256" key="12">
    <source>
        <dbReference type="ARBA" id="ARBA00049513"/>
    </source>
</evidence>
<sequence>MLACLPFLKIAGAHMVAWPHIAGGFPDAIARTCQLIDECCDTVDWVDINMGCPIDIVCDRGAGSALLLKPKKIKDIAEAADRSMSLPLTLKTRKGYYDDQDVTHTLVGSMRSWGACALTLHGRTRQQRYSRLADWDYIQKCAEVAQPSGLQLIGNGDVMSYTDWNAHVGNGQGPLAACMIARGALIKPWVFTEIKEQRHWDISAGERLDLLRSFVGAGLEHWGSDSRGVENCRKFLLEWLSYTHRRVTSCMEAEQTGGVGYIPVGLLEVVPQRLHWRAPPLIGRSDLETLLASDSPADWIRISELLLGKAPDNFTFQPKHKSNAYSSSAATGKEEGQAEG</sequence>
<dbReference type="SUPFAM" id="SSF51395">
    <property type="entry name" value="FMN-linked oxidoreductases"/>
    <property type="match status" value="1"/>
</dbReference>
<dbReference type="GO" id="GO:0050660">
    <property type="term" value="F:flavin adenine dinucleotide binding"/>
    <property type="evidence" value="ECO:0007669"/>
    <property type="project" value="InterPro"/>
</dbReference>
<proteinExistence type="inferred from homology"/>
<protein>
    <recommendedName>
        <fullName evidence="3">tRNA-dihydrouridine(47) synthase [NAD(P)(+)]</fullName>
        <ecNumber evidence="3">1.3.1.89</ecNumber>
    </recommendedName>
</protein>
<dbReference type="CDD" id="cd02801">
    <property type="entry name" value="DUS_like_FMN"/>
    <property type="match status" value="1"/>
</dbReference>
<name>A0A6A0AE92_HAELA</name>
<reference evidence="15 16" key="1">
    <citation type="submission" date="2020-02" db="EMBL/GenBank/DDBJ databases">
        <title>Draft genome sequence of Haematococcus lacustris strain NIES-144.</title>
        <authorList>
            <person name="Morimoto D."/>
            <person name="Nakagawa S."/>
            <person name="Yoshida T."/>
            <person name="Sawayama S."/>
        </authorList>
    </citation>
    <scope>NUCLEOTIDE SEQUENCE [LARGE SCALE GENOMIC DNA]</scope>
    <source>
        <strain evidence="15 16">NIES-144</strain>
    </source>
</reference>
<gene>
    <name evidence="15" type="ORF">HaLaN_29949</name>
</gene>
<accession>A0A6A0AE92</accession>
<keyword evidence="7" id="KW-0521">NADP</keyword>
<keyword evidence="5" id="KW-0288">FMN</keyword>
<comment type="caution">
    <text evidence="15">The sequence shown here is derived from an EMBL/GenBank/DDBJ whole genome shotgun (WGS) entry which is preliminary data.</text>
</comment>
<dbReference type="AlphaFoldDB" id="A0A6A0AE92"/>
<evidence type="ECO:0000259" key="14">
    <source>
        <dbReference type="Pfam" id="PF01207"/>
    </source>
</evidence>
<evidence type="ECO:0000256" key="11">
    <source>
        <dbReference type="ARBA" id="ARBA00049447"/>
    </source>
</evidence>
<dbReference type="PROSITE" id="PS01136">
    <property type="entry name" value="UPF0034"/>
    <property type="match status" value="1"/>
</dbReference>
<dbReference type="EC" id="1.3.1.89" evidence="3"/>
<dbReference type="InterPro" id="IPR013785">
    <property type="entry name" value="Aldolase_TIM"/>
</dbReference>
<evidence type="ECO:0000256" key="7">
    <source>
        <dbReference type="ARBA" id="ARBA00022857"/>
    </source>
</evidence>
<comment type="catalytic activity">
    <reaction evidence="12">
        <text>5,6-dihydrouridine(47) in tRNA + NADP(+) = uridine(47) in tRNA + NADPH + H(+)</text>
        <dbReference type="Rhea" id="RHEA:53360"/>
        <dbReference type="Rhea" id="RHEA-COMP:13539"/>
        <dbReference type="Rhea" id="RHEA-COMP:13540"/>
        <dbReference type="ChEBI" id="CHEBI:15378"/>
        <dbReference type="ChEBI" id="CHEBI:57783"/>
        <dbReference type="ChEBI" id="CHEBI:58349"/>
        <dbReference type="ChEBI" id="CHEBI:65315"/>
        <dbReference type="ChEBI" id="CHEBI:74443"/>
        <dbReference type="EC" id="1.3.1.89"/>
    </reaction>
    <physiologicalReaction direction="right-to-left" evidence="12">
        <dbReference type="Rhea" id="RHEA:53362"/>
    </physiologicalReaction>
</comment>
<evidence type="ECO:0000256" key="6">
    <source>
        <dbReference type="ARBA" id="ARBA00022694"/>
    </source>
</evidence>
<evidence type="ECO:0000256" key="9">
    <source>
        <dbReference type="ARBA" id="ARBA00048266"/>
    </source>
</evidence>
<dbReference type="Proteomes" id="UP000485058">
    <property type="component" value="Unassembled WGS sequence"/>
</dbReference>
<evidence type="ECO:0000256" key="3">
    <source>
        <dbReference type="ARBA" id="ARBA00012376"/>
    </source>
</evidence>
<dbReference type="InterPro" id="IPR018517">
    <property type="entry name" value="tRNA_hU_synthase_CS"/>
</dbReference>
<comment type="similarity">
    <text evidence="2">Belongs to the Dus family. Dus3 subfamily.</text>
</comment>
<keyword evidence="4" id="KW-0285">Flavoprotein</keyword>
<comment type="catalytic activity">
    <reaction evidence="9">
        <text>5,6-dihydrouridine(47) in tRNA + NAD(+) = uridine(47) in tRNA + NADH + H(+)</text>
        <dbReference type="Rhea" id="RHEA:53364"/>
        <dbReference type="Rhea" id="RHEA-COMP:13539"/>
        <dbReference type="Rhea" id="RHEA-COMP:13540"/>
        <dbReference type="ChEBI" id="CHEBI:15378"/>
        <dbReference type="ChEBI" id="CHEBI:57540"/>
        <dbReference type="ChEBI" id="CHEBI:57945"/>
        <dbReference type="ChEBI" id="CHEBI:65315"/>
        <dbReference type="ChEBI" id="CHEBI:74443"/>
        <dbReference type="EC" id="1.3.1.89"/>
    </reaction>
    <physiologicalReaction direction="right-to-left" evidence="9">
        <dbReference type="Rhea" id="RHEA:53366"/>
    </physiologicalReaction>
</comment>
<dbReference type="GO" id="GO:0102265">
    <property type="term" value="F:tRNA-dihydrouridine47 synthase activity"/>
    <property type="evidence" value="ECO:0007669"/>
    <property type="project" value="UniProtKB-EC"/>
</dbReference>
<comment type="cofactor">
    <cofactor evidence="1">
        <name>FMN</name>
        <dbReference type="ChEBI" id="CHEBI:58210"/>
    </cofactor>
</comment>
<dbReference type="GO" id="GO:0003723">
    <property type="term" value="F:RNA binding"/>
    <property type="evidence" value="ECO:0007669"/>
    <property type="project" value="TreeGrafter"/>
</dbReference>
<dbReference type="PANTHER" id="PTHR45846:SF1">
    <property type="entry name" value="TRNA-DIHYDROURIDINE(47) SYNTHASE [NAD(P)(+)]-LIKE"/>
    <property type="match status" value="1"/>
</dbReference>
<dbReference type="Gene3D" id="3.20.20.70">
    <property type="entry name" value="Aldolase class I"/>
    <property type="match status" value="1"/>
</dbReference>
<evidence type="ECO:0000256" key="4">
    <source>
        <dbReference type="ARBA" id="ARBA00022630"/>
    </source>
</evidence>
<evidence type="ECO:0000256" key="5">
    <source>
        <dbReference type="ARBA" id="ARBA00022643"/>
    </source>
</evidence>
<evidence type="ECO:0000256" key="8">
    <source>
        <dbReference type="ARBA" id="ARBA00023002"/>
    </source>
</evidence>
<organism evidence="15 16">
    <name type="scientific">Haematococcus lacustris</name>
    <name type="common">Green alga</name>
    <name type="synonym">Haematococcus pluvialis</name>
    <dbReference type="NCBI Taxonomy" id="44745"/>
    <lineage>
        <taxon>Eukaryota</taxon>
        <taxon>Viridiplantae</taxon>
        <taxon>Chlorophyta</taxon>
        <taxon>core chlorophytes</taxon>
        <taxon>Chlorophyceae</taxon>
        <taxon>CS clade</taxon>
        <taxon>Chlamydomonadales</taxon>
        <taxon>Haematococcaceae</taxon>
        <taxon>Haematococcus</taxon>
    </lineage>
</organism>
<comment type="catalytic activity">
    <reaction evidence="11">
        <text>a 5,6-dihydrouridine in mRNA + NADP(+) = a uridine in mRNA + NADPH + H(+)</text>
        <dbReference type="Rhea" id="RHEA:69855"/>
        <dbReference type="Rhea" id="RHEA-COMP:14658"/>
        <dbReference type="Rhea" id="RHEA-COMP:17789"/>
        <dbReference type="ChEBI" id="CHEBI:15378"/>
        <dbReference type="ChEBI" id="CHEBI:57783"/>
        <dbReference type="ChEBI" id="CHEBI:58349"/>
        <dbReference type="ChEBI" id="CHEBI:65315"/>
        <dbReference type="ChEBI" id="CHEBI:74443"/>
    </reaction>
    <physiologicalReaction direction="right-to-left" evidence="11">
        <dbReference type="Rhea" id="RHEA:69857"/>
    </physiologicalReaction>
</comment>
<evidence type="ECO:0000256" key="10">
    <source>
        <dbReference type="ARBA" id="ARBA00048342"/>
    </source>
</evidence>
<evidence type="ECO:0000256" key="13">
    <source>
        <dbReference type="SAM" id="MobiDB-lite"/>
    </source>
</evidence>
<dbReference type="InterPro" id="IPR035587">
    <property type="entry name" value="DUS-like_FMN-bd"/>
</dbReference>
<evidence type="ECO:0000256" key="2">
    <source>
        <dbReference type="ARBA" id="ARBA00005451"/>
    </source>
</evidence>